<evidence type="ECO:0000256" key="1">
    <source>
        <dbReference type="ARBA" id="ARBA00007257"/>
    </source>
</evidence>
<dbReference type="InterPro" id="IPR022464">
    <property type="entry name" value="Strep_pil_isopept_link"/>
</dbReference>
<dbReference type="InterPro" id="IPR013783">
    <property type="entry name" value="Ig-like_fold"/>
</dbReference>
<keyword evidence="2" id="KW-0134">Cell wall</keyword>
<evidence type="ECO:0000256" key="2">
    <source>
        <dbReference type="ARBA" id="ARBA00022512"/>
    </source>
</evidence>
<keyword evidence="10" id="KW-1185">Reference proteome</keyword>
<feature type="compositionally biased region" description="Low complexity" evidence="6">
    <location>
        <begin position="737"/>
        <end position="754"/>
    </location>
</feature>
<dbReference type="EMBL" id="FOGF01000016">
    <property type="protein sequence ID" value="SER04351.1"/>
    <property type="molecule type" value="Genomic_DNA"/>
</dbReference>
<gene>
    <name evidence="9" type="ORF">SAMN05421767_11623</name>
</gene>
<dbReference type="Proteomes" id="UP000198556">
    <property type="component" value="Unassembled WGS sequence"/>
</dbReference>
<keyword evidence="7" id="KW-1133">Transmembrane helix</keyword>
<accession>A0A1H9KYN0</accession>
<dbReference type="InterPro" id="IPR041033">
    <property type="entry name" value="SpaA_PFL_dom_1"/>
</dbReference>
<evidence type="ECO:0000256" key="6">
    <source>
        <dbReference type="SAM" id="MobiDB-lite"/>
    </source>
</evidence>
<dbReference type="AlphaFoldDB" id="A0A1H9KYN0"/>
<protein>
    <submittedName>
        <fullName evidence="9">LPXTG-motif cell wall anchor domain-containing protein/pilin isopeptide linkage domain-containing protein</fullName>
    </submittedName>
</protein>
<dbReference type="Pfam" id="PF17802">
    <property type="entry name" value="SpaA"/>
    <property type="match status" value="5"/>
</dbReference>
<dbReference type="SUPFAM" id="SSF49478">
    <property type="entry name" value="Cna protein B-type domain"/>
    <property type="match status" value="6"/>
</dbReference>
<dbReference type="NCBIfam" id="TIGR03786">
    <property type="entry name" value="strep_pil_rpt"/>
    <property type="match status" value="1"/>
</dbReference>
<keyword evidence="3" id="KW-0964">Secreted</keyword>
<name>A0A1H9KYN0_9LACT</name>
<organism evidence="9 10">
    <name type="scientific">Granulicatella balaenopterae</name>
    <dbReference type="NCBI Taxonomy" id="137733"/>
    <lineage>
        <taxon>Bacteria</taxon>
        <taxon>Bacillati</taxon>
        <taxon>Bacillota</taxon>
        <taxon>Bacilli</taxon>
        <taxon>Lactobacillales</taxon>
        <taxon>Carnobacteriaceae</taxon>
        <taxon>Granulicatella</taxon>
    </lineage>
</organism>
<evidence type="ECO:0000256" key="4">
    <source>
        <dbReference type="ARBA" id="ARBA00022729"/>
    </source>
</evidence>
<dbReference type="Gene3D" id="2.60.40.3050">
    <property type="match status" value="1"/>
</dbReference>
<dbReference type="PANTHER" id="PTHR36108">
    <property type="entry name" value="COLOSSIN-B-RELATED"/>
    <property type="match status" value="1"/>
</dbReference>
<sequence>MTLSDVAVTDVSRLVNHYEMVDSSGKSVQTDIEFETIKMAQTGTNHYQTKPTPTQVTLSATKQLVGGDIHDYMNQFVFQIVEKKADGSEKIIESIKNNDTSGQNIIFSPIIYKEAGVHHYIIREVAGNNEDIQYDTNEKNITVTVTQNGDELVTDIPDNQKNLGEFINILKTSQLKKGTIAFKKVTKFILPGQEGLSFEFSKPLKGVEFALQQDGVNKYFATSDGEGMVVFRDIPYGEYQLVETKPLEGYLPLEEPKTVTINQNNQVIDLGEIVNIMKKGKLIIHKVDADDHNTTIKGVVFELSSTKEGSSYAKTAVTYENGEAVFENIPFGEYQVKELLAAQSYQQLAEPFIINITEDGQVLEKIITNEKIKGSVIFTKVDADNPEQPLKGVEFALQQDGENKYTATSNDEGQVIFTDVIYGVYDLVETQPQEGYLPLEKQVAAVNIDQQQKQIDLGTITNQIKKGSIKVTKVDAEDTTKTLAGVTFGLYQGDTKVAEAVTNEDGVALFTGVNYGEYTLRESKSLENYVLSNEIKEVTISENGKQIDLGQITNKKIKGSLEVTKVDAENKATKLQDAVFTLVSKTDETMRFEATTNEEGIAIFNDLPYGEYTLTETTAPTGYLVSTIPIDVTITTDGQKVQQEVSNEKIKRTIKFTKEWQGAKQDSVVINLLADGKKVAELTLSEQTNWIGTFVDIPQFDLTDGHEINYTVTENTIDDYKTDITGSMADGFVVTNTEQPIIPETPTTPEQPTKPNKPEKPEKPEKPVTPIKPNKPEIPNGKPSVPNVDIPQTPGNPQQPTKPHLPTTGATSSLTSIIAAVVLMGIGTIILKKRNE</sequence>
<evidence type="ECO:0000313" key="9">
    <source>
        <dbReference type="EMBL" id="SER04351.1"/>
    </source>
</evidence>
<dbReference type="InterPro" id="IPR019931">
    <property type="entry name" value="LPXTG_anchor"/>
</dbReference>
<evidence type="ECO:0000256" key="7">
    <source>
        <dbReference type="SAM" id="Phobius"/>
    </source>
</evidence>
<feature type="region of interest" description="Disordered" evidence="6">
    <location>
        <begin position="737"/>
        <end position="809"/>
    </location>
</feature>
<feature type="transmembrane region" description="Helical" evidence="7">
    <location>
        <begin position="810"/>
        <end position="831"/>
    </location>
</feature>
<dbReference type="Pfam" id="PF00746">
    <property type="entry name" value="Gram_pos_anchor"/>
    <property type="match status" value="1"/>
</dbReference>
<dbReference type="Gene3D" id="2.60.40.1140">
    <property type="entry name" value="Collagen-binding surface protein Cna, B-type domain"/>
    <property type="match status" value="1"/>
</dbReference>
<feature type="compositionally biased region" description="Basic and acidic residues" evidence="6">
    <location>
        <begin position="756"/>
        <end position="766"/>
    </location>
</feature>
<evidence type="ECO:0000256" key="5">
    <source>
        <dbReference type="ARBA" id="ARBA00023088"/>
    </source>
</evidence>
<dbReference type="PANTHER" id="PTHR36108:SF13">
    <property type="entry name" value="COLOSSIN-B-RELATED"/>
    <property type="match status" value="1"/>
</dbReference>
<dbReference type="CDD" id="cd00222">
    <property type="entry name" value="CollagenBindB"/>
    <property type="match status" value="1"/>
</dbReference>
<dbReference type="Pfam" id="PF05738">
    <property type="entry name" value="Cna_B"/>
    <property type="match status" value="1"/>
</dbReference>
<dbReference type="InterPro" id="IPR038174">
    <property type="entry name" value="Strep_pil_link_sf"/>
</dbReference>
<keyword evidence="5" id="KW-0572">Peptidoglycan-anchor</keyword>
<comment type="similarity">
    <text evidence="1">Belongs to the serine-aspartate repeat-containing protein (SDr) family.</text>
</comment>
<evidence type="ECO:0000256" key="3">
    <source>
        <dbReference type="ARBA" id="ARBA00022525"/>
    </source>
</evidence>
<keyword evidence="7" id="KW-0472">Membrane</keyword>
<keyword evidence="4" id="KW-0732">Signal</keyword>
<feature type="domain" description="Gram-positive cocci surface proteins LPxTG" evidence="8">
    <location>
        <begin position="805"/>
        <end position="836"/>
    </location>
</feature>
<evidence type="ECO:0000313" key="10">
    <source>
        <dbReference type="Proteomes" id="UP000198556"/>
    </source>
</evidence>
<dbReference type="RefSeq" id="WP_089746595.1">
    <property type="nucleotide sequence ID" value="NZ_FOGF01000016.1"/>
</dbReference>
<keyword evidence="7" id="KW-0812">Transmembrane</keyword>
<dbReference type="Pfam" id="PF12892">
    <property type="entry name" value="FctA"/>
    <property type="match status" value="1"/>
</dbReference>
<proteinExistence type="inferred from homology"/>
<dbReference type="Gene3D" id="2.60.40.10">
    <property type="entry name" value="Immunoglobulins"/>
    <property type="match status" value="5"/>
</dbReference>
<dbReference type="InterPro" id="IPR008454">
    <property type="entry name" value="Collagen-bd_Cna-like_B-typ_dom"/>
</dbReference>
<dbReference type="PROSITE" id="PS50847">
    <property type="entry name" value="GRAM_POS_ANCHORING"/>
    <property type="match status" value="1"/>
</dbReference>
<dbReference type="OrthoDB" id="2158979at2"/>
<dbReference type="STRING" id="137733.SAMN05421767_11623"/>
<reference evidence="9 10" key="1">
    <citation type="submission" date="2016-10" db="EMBL/GenBank/DDBJ databases">
        <authorList>
            <person name="de Groot N.N."/>
        </authorList>
    </citation>
    <scope>NUCLEOTIDE SEQUENCE [LARGE SCALE GENOMIC DNA]</scope>
    <source>
        <strain evidence="9 10">DSM 15827</strain>
    </source>
</reference>
<dbReference type="NCBIfam" id="TIGR01167">
    <property type="entry name" value="LPXTG_anchor"/>
    <property type="match status" value="1"/>
</dbReference>
<evidence type="ECO:0000259" key="8">
    <source>
        <dbReference type="PROSITE" id="PS50847"/>
    </source>
</evidence>